<dbReference type="GO" id="GO:0005524">
    <property type="term" value="F:ATP binding"/>
    <property type="evidence" value="ECO:0007669"/>
    <property type="project" value="InterPro"/>
</dbReference>
<keyword evidence="2 5" id="KW-0808">Transferase</keyword>
<comment type="catalytic activity">
    <reaction evidence="5">
        <text>N(tele)-phospho-L-histidyl/O-phospho-L-threonyl-[pyruvate, phosphate dikinase] + phosphate + H(+) = N(tele)-phospho-L-histidyl/L-threonyl-[pyruvate, phosphate dikinase] + diphosphate</text>
        <dbReference type="Rhea" id="RHEA:43696"/>
        <dbReference type="Rhea" id="RHEA-COMP:10650"/>
        <dbReference type="Rhea" id="RHEA-COMP:10651"/>
        <dbReference type="ChEBI" id="CHEBI:15378"/>
        <dbReference type="ChEBI" id="CHEBI:30013"/>
        <dbReference type="ChEBI" id="CHEBI:33019"/>
        <dbReference type="ChEBI" id="CHEBI:43474"/>
        <dbReference type="ChEBI" id="CHEBI:61977"/>
        <dbReference type="ChEBI" id="CHEBI:83586"/>
        <dbReference type="EC" id="2.7.4.27"/>
    </reaction>
</comment>
<keyword evidence="3 5" id="KW-0547">Nucleotide-binding</keyword>
<dbReference type="EC" id="2.7.4.27" evidence="5"/>
<dbReference type="GO" id="GO:0043531">
    <property type="term" value="F:ADP binding"/>
    <property type="evidence" value="ECO:0007669"/>
    <property type="project" value="UniProtKB-UniRule"/>
</dbReference>
<dbReference type="InterPro" id="IPR027417">
    <property type="entry name" value="P-loop_NTPase"/>
</dbReference>
<dbReference type="HAMAP" id="MF_00921">
    <property type="entry name" value="PDRP"/>
    <property type="match status" value="1"/>
</dbReference>
<evidence type="ECO:0000256" key="1">
    <source>
        <dbReference type="ARBA" id="ARBA00022527"/>
    </source>
</evidence>
<evidence type="ECO:0000256" key="5">
    <source>
        <dbReference type="HAMAP-Rule" id="MF_00921"/>
    </source>
</evidence>
<dbReference type="InterPro" id="IPR005177">
    <property type="entry name" value="Kinase-pyrophosphorylase"/>
</dbReference>
<evidence type="ECO:0000313" key="6">
    <source>
        <dbReference type="EMBL" id="RST99117.1"/>
    </source>
</evidence>
<sequence length="277" mass="31314">MNSLQQRRDKKLTLFVISDSIGETAQRVIHAVLAQFPKLTEYDIKTFSFIDSEDVLTDILTDALKEKAVIITTLVNQTLNQQCDKFCRKTGLERIDYMSPLLDIISERTQQTPTYESGSQYQLNQDYFKRVEAVEFAVRYDDGKESKGFPKADIVVLGVSRTSKTPLSMYLANKSFKVANLPLIPEVSLPKEINDLENKVVIGLTANANYLMNVRQSRLNSLGLGGNSSYVELERIKQELAYAREVFDQTNAYVIDVTNQSIEETAQQIIAYVTNGE</sequence>
<accession>A0A429ZYQ6</accession>
<protein>
    <recommendedName>
        <fullName evidence="5">Putative pyruvate, phosphate dikinase regulatory protein</fullName>
        <shortName evidence="5">PPDK regulatory protein</shortName>
        <ecNumber evidence="5">2.7.11.32</ecNumber>
        <ecNumber evidence="5">2.7.4.27</ecNumber>
    </recommendedName>
</protein>
<comment type="function">
    <text evidence="5">Bifunctional serine/threonine kinase and phosphorylase involved in the regulation of the pyruvate, phosphate dikinase (PPDK) by catalyzing its phosphorylation/dephosphorylation.</text>
</comment>
<comment type="similarity">
    <text evidence="5">Belongs to the pyruvate, phosphate/water dikinase regulatory protein family. PDRP subfamily.</text>
</comment>
<dbReference type="PANTHER" id="PTHR31756:SF3">
    <property type="entry name" value="PYRUVATE, PHOSPHATE DIKINASE REGULATORY PROTEIN 1, CHLOROPLASTIC"/>
    <property type="match status" value="1"/>
</dbReference>
<reference evidence="6 7" key="1">
    <citation type="submission" date="2017-05" db="EMBL/GenBank/DDBJ databases">
        <title>Vagococcus spp. assemblies.</title>
        <authorList>
            <person name="Gulvik C.A."/>
        </authorList>
    </citation>
    <scope>NUCLEOTIDE SEQUENCE [LARGE SCALE GENOMIC DNA]</scope>
    <source>
        <strain evidence="6 7">SS1995</strain>
    </source>
</reference>
<evidence type="ECO:0000256" key="4">
    <source>
        <dbReference type="ARBA" id="ARBA00022777"/>
    </source>
</evidence>
<keyword evidence="4 5" id="KW-0418">Kinase</keyword>
<dbReference type="GO" id="GO:0016776">
    <property type="term" value="F:phosphotransferase activity, phosphate group as acceptor"/>
    <property type="evidence" value="ECO:0007669"/>
    <property type="project" value="UniProtKB-UniRule"/>
</dbReference>
<keyword evidence="6" id="KW-0670">Pyruvate</keyword>
<keyword evidence="1 5" id="KW-0723">Serine/threonine-protein kinase</keyword>
<keyword evidence="7" id="KW-1185">Reference proteome</keyword>
<evidence type="ECO:0000313" key="7">
    <source>
        <dbReference type="Proteomes" id="UP000287857"/>
    </source>
</evidence>
<gene>
    <name evidence="6" type="ORF">CBF37_05475</name>
</gene>
<dbReference type="GO" id="GO:0004674">
    <property type="term" value="F:protein serine/threonine kinase activity"/>
    <property type="evidence" value="ECO:0007669"/>
    <property type="project" value="UniProtKB-UniRule"/>
</dbReference>
<dbReference type="NCBIfam" id="NF003742">
    <property type="entry name" value="PRK05339.1"/>
    <property type="match status" value="1"/>
</dbReference>
<dbReference type="EC" id="2.7.11.32" evidence="5"/>
<dbReference type="Gene3D" id="3.40.50.300">
    <property type="entry name" value="P-loop containing nucleotide triphosphate hydrolases"/>
    <property type="match status" value="1"/>
</dbReference>
<comment type="caution">
    <text evidence="6">The sequence shown here is derived from an EMBL/GenBank/DDBJ whole genome shotgun (WGS) entry which is preliminary data.</text>
</comment>
<dbReference type="PANTHER" id="PTHR31756">
    <property type="entry name" value="PYRUVATE, PHOSPHATE DIKINASE REGULATORY PROTEIN 1, CHLOROPLASTIC"/>
    <property type="match status" value="1"/>
</dbReference>
<proteinExistence type="inferred from homology"/>
<dbReference type="OrthoDB" id="9782201at2"/>
<name>A0A429ZYQ6_9ENTE</name>
<dbReference type="Pfam" id="PF03618">
    <property type="entry name" value="Kinase-PPPase"/>
    <property type="match status" value="1"/>
</dbReference>
<dbReference type="RefSeq" id="WP_125983746.1">
    <property type="nucleotide sequence ID" value="NZ_NGJS01000006.1"/>
</dbReference>
<organism evidence="6 7">
    <name type="scientific">Vagococcus vulneris</name>
    <dbReference type="NCBI Taxonomy" id="1977869"/>
    <lineage>
        <taxon>Bacteria</taxon>
        <taxon>Bacillati</taxon>
        <taxon>Bacillota</taxon>
        <taxon>Bacilli</taxon>
        <taxon>Lactobacillales</taxon>
        <taxon>Enterococcaceae</taxon>
        <taxon>Vagococcus</taxon>
    </lineage>
</organism>
<dbReference type="AlphaFoldDB" id="A0A429ZYQ6"/>
<dbReference type="EMBL" id="NGJS01000006">
    <property type="protein sequence ID" value="RST99117.1"/>
    <property type="molecule type" value="Genomic_DNA"/>
</dbReference>
<comment type="catalytic activity">
    <reaction evidence="5">
        <text>N(tele)-phospho-L-histidyl/L-threonyl-[pyruvate, phosphate dikinase] + ADP = N(tele)-phospho-L-histidyl/O-phospho-L-threonyl-[pyruvate, phosphate dikinase] + AMP + H(+)</text>
        <dbReference type="Rhea" id="RHEA:43692"/>
        <dbReference type="Rhea" id="RHEA-COMP:10650"/>
        <dbReference type="Rhea" id="RHEA-COMP:10651"/>
        <dbReference type="ChEBI" id="CHEBI:15378"/>
        <dbReference type="ChEBI" id="CHEBI:30013"/>
        <dbReference type="ChEBI" id="CHEBI:61977"/>
        <dbReference type="ChEBI" id="CHEBI:83586"/>
        <dbReference type="ChEBI" id="CHEBI:456215"/>
        <dbReference type="ChEBI" id="CHEBI:456216"/>
        <dbReference type="EC" id="2.7.11.32"/>
    </reaction>
</comment>
<evidence type="ECO:0000256" key="2">
    <source>
        <dbReference type="ARBA" id="ARBA00022679"/>
    </source>
</evidence>
<dbReference type="Proteomes" id="UP000287857">
    <property type="component" value="Unassembled WGS sequence"/>
</dbReference>
<evidence type="ECO:0000256" key="3">
    <source>
        <dbReference type="ARBA" id="ARBA00022741"/>
    </source>
</evidence>
<dbReference type="InterPro" id="IPR026565">
    <property type="entry name" value="PPDK_reg"/>
</dbReference>
<feature type="binding site" evidence="5">
    <location>
        <begin position="158"/>
        <end position="165"/>
    </location>
    <ligand>
        <name>ADP</name>
        <dbReference type="ChEBI" id="CHEBI:456216"/>
    </ligand>
</feature>